<evidence type="ECO:0000313" key="1">
    <source>
        <dbReference type="EMBL" id="KAJ8687423.1"/>
    </source>
</evidence>
<keyword evidence="2" id="KW-1185">Reference proteome</keyword>
<accession>A0ACC2PWB3</accession>
<sequence length="412" mass="45356">MLEIQAPGVANLENDPETDLNRSHQIQRINEYATNEIVADEGDLDERLTTFSDAEIEDLPVDELGACGWLDGNGDASINPNKLVHEMNGLVLPSDEPTNFGDVSVSNSNNVHLGNRTFYKGPVTIKQFVYSNTNAKPALNDIDLSESNRSDGIRVESKDFDGVQESANGSIQKLIAGRKDHEWYRSRRCALSIGATALTLGLITAITLWLSRGSGTESSRRIPIVPALPNDTSINNDPTISGVCIVSRVEWGAQPPNEPDGNKPLSVQPVPYVIISHTATTFCYTQAQCVLNVRVAQTFHIESRGWDDIAYNFLVGGDGLVYEGRGWDIEGAHTFNYNRKSIGISFIGTFNTAEPTNAQLYAAQKLIELGLKIGKIDKDYKLLGHRQCIKTESPGEVLYNIIKTWKHWSPTP</sequence>
<gene>
    <name evidence="1" type="ORF">QAD02_023217</name>
</gene>
<evidence type="ECO:0000313" key="2">
    <source>
        <dbReference type="Proteomes" id="UP001239111"/>
    </source>
</evidence>
<name>A0ACC2PWB3_9HYME</name>
<proteinExistence type="predicted"/>
<organism evidence="1 2">
    <name type="scientific">Eretmocerus hayati</name>
    <dbReference type="NCBI Taxonomy" id="131215"/>
    <lineage>
        <taxon>Eukaryota</taxon>
        <taxon>Metazoa</taxon>
        <taxon>Ecdysozoa</taxon>
        <taxon>Arthropoda</taxon>
        <taxon>Hexapoda</taxon>
        <taxon>Insecta</taxon>
        <taxon>Pterygota</taxon>
        <taxon>Neoptera</taxon>
        <taxon>Endopterygota</taxon>
        <taxon>Hymenoptera</taxon>
        <taxon>Apocrita</taxon>
        <taxon>Proctotrupomorpha</taxon>
        <taxon>Chalcidoidea</taxon>
        <taxon>Aphelinidae</taxon>
        <taxon>Aphelininae</taxon>
        <taxon>Eretmocerus</taxon>
    </lineage>
</organism>
<protein>
    <submittedName>
        <fullName evidence="1">Uncharacterized protein</fullName>
    </submittedName>
</protein>
<reference evidence="1" key="1">
    <citation type="submission" date="2023-04" db="EMBL/GenBank/DDBJ databases">
        <title>A chromosome-level genome assembly of the parasitoid wasp Eretmocerus hayati.</title>
        <authorList>
            <person name="Zhong Y."/>
            <person name="Liu S."/>
            <person name="Liu Y."/>
        </authorList>
    </citation>
    <scope>NUCLEOTIDE SEQUENCE</scope>
    <source>
        <strain evidence="1">ZJU_SS_LIU_2023</strain>
    </source>
</reference>
<comment type="caution">
    <text evidence="1">The sequence shown here is derived from an EMBL/GenBank/DDBJ whole genome shotgun (WGS) entry which is preliminary data.</text>
</comment>
<dbReference type="EMBL" id="CM056741">
    <property type="protein sequence ID" value="KAJ8687423.1"/>
    <property type="molecule type" value="Genomic_DNA"/>
</dbReference>
<dbReference type="Proteomes" id="UP001239111">
    <property type="component" value="Chromosome 1"/>
</dbReference>